<proteinExistence type="predicted"/>
<name>A0A2K1YUQ8_POPTR</name>
<reference evidence="4 5" key="1">
    <citation type="journal article" date="2006" name="Science">
        <title>The genome of black cottonwood, Populus trichocarpa (Torr. &amp; Gray).</title>
        <authorList>
            <person name="Tuskan G.A."/>
            <person name="Difazio S."/>
            <person name="Jansson S."/>
            <person name="Bohlmann J."/>
            <person name="Grigoriev I."/>
            <person name="Hellsten U."/>
            <person name="Putnam N."/>
            <person name="Ralph S."/>
            <person name="Rombauts S."/>
            <person name="Salamov A."/>
            <person name="Schein J."/>
            <person name="Sterck L."/>
            <person name="Aerts A."/>
            <person name="Bhalerao R.R."/>
            <person name="Bhalerao R.P."/>
            <person name="Blaudez D."/>
            <person name="Boerjan W."/>
            <person name="Brun A."/>
            <person name="Brunner A."/>
            <person name="Busov V."/>
            <person name="Campbell M."/>
            <person name="Carlson J."/>
            <person name="Chalot M."/>
            <person name="Chapman J."/>
            <person name="Chen G.L."/>
            <person name="Cooper D."/>
            <person name="Coutinho P.M."/>
            <person name="Couturier J."/>
            <person name="Covert S."/>
            <person name="Cronk Q."/>
            <person name="Cunningham R."/>
            <person name="Davis J."/>
            <person name="Degroeve S."/>
            <person name="Dejardin A."/>
            <person name="Depamphilis C."/>
            <person name="Detter J."/>
            <person name="Dirks B."/>
            <person name="Dubchak I."/>
            <person name="Duplessis S."/>
            <person name="Ehlting J."/>
            <person name="Ellis B."/>
            <person name="Gendler K."/>
            <person name="Goodstein D."/>
            <person name="Gribskov M."/>
            <person name="Grimwood J."/>
            <person name="Groover A."/>
            <person name="Gunter L."/>
            <person name="Hamberger B."/>
            <person name="Heinze B."/>
            <person name="Helariutta Y."/>
            <person name="Henrissat B."/>
            <person name="Holligan D."/>
            <person name="Holt R."/>
            <person name="Huang W."/>
            <person name="Islam-Faridi N."/>
            <person name="Jones S."/>
            <person name="Jones-Rhoades M."/>
            <person name="Jorgensen R."/>
            <person name="Joshi C."/>
            <person name="Kangasjarvi J."/>
            <person name="Karlsson J."/>
            <person name="Kelleher C."/>
            <person name="Kirkpatrick R."/>
            <person name="Kirst M."/>
            <person name="Kohler A."/>
            <person name="Kalluri U."/>
            <person name="Larimer F."/>
            <person name="Leebens-Mack J."/>
            <person name="Leple J.C."/>
            <person name="Locascio P."/>
            <person name="Lou Y."/>
            <person name="Lucas S."/>
            <person name="Martin F."/>
            <person name="Montanini B."/>
            <person name="Napoli C."/>
            <person name="Nelson D.R."/>
            <person name="Nelson C."/>
            <person name="Nieminen K."/>
            <person name="Nilsson O."/>
            <person name="Pereda V."/>
            <person name="Peter G."/>
            <person name="Philippe R."/>
            <person name="Pilate G."/>
            <person name="Poliakov A."/>
            <person name="Razumovskaya J."/>
            <person name="Richardson P."/>
            <person name="Rinaldi C."/>
            <person name="Ritland K."/>
            <person name="Rouze P."/>
            <person name="Ryaboy D."/>
            <person name="Schmutz J."/>
            <person name="Schrader J."/>
            <person name="Segerman B."/>
            <person name="Shin H."/>
            <person name="Siddiqui A."/>
            <person name="Sterky F."/>
            <person name="Terry A."/>
            <person name="Tsai C.J."/>
            <person name="Uberbacher E."/>
            <person name="Unneberg P."/>
            <person name="Vahala J."/>
            <person name="Wall K."/>
            <person name="Wessler S."/>
            <person name="Yang G."/>
            <person name="Yin T."/>
            <person name="Douglas C."/>
            <person name="Marra M."/>
            <person name="Sandberg G."/>
            <person name="Van de Peer Y."/>
            <person name="Rokhsar D."/>
        </authorList>
    </citation>
    <scope>NUCLEOTIDE SEQUENCE [LARGE SCALE GENOMIC DNA]</scope>
    <source>
        <strain evidence="5">cv. Nisqually</strain>
    </source>
</reference>
<dbReference type="CDD" id="cd12347">
    <property type="entry name" value="RRM_PPIE"/>
    <property type="match status" value="1"/>
</dbReference>
<dbReference type="InterPro" id="IPR035979">
    <property type="entry name" value="RBD_domain_sf"/>
</dbReference>
<dbReference type="EMBL" id="CM009299">
    <property type="protein sequence ID" value="PNT16737.2"/>
    <property type="molecule type" value="Genomic_DNA"/>
</dbReference>
<evidence type="ECO:0000256" key="2">
    <source>
        <dbReference type="PROSITE-ProRule" id="PRU00176"/>
    </source>
</evidence>
<evidence type="ECO:0000256" key="1">
    <source>
        <dbReference type="ARBA" id="ARBA00022884"/>
    </source>
</evidence>
<keyword evidence="5" id="KW-1185">Reference proteome</keyword>
<dbReference type="InterPro" id="IPR012677">
    <property type="entry name" value="Nucleotide-bd_a/b_plait_sf"/>
</dbReference>
<dbReference type="GO" id="GO:0003723">
    <property type="term" value="F:RNA binding"/>
    <property type="evidence" value="ECO:0007669"/>
    <property type="project" value="UniProtKB-UniRule"/>
</dbReference>
<dbReference type="PANTHER" id="PTHR48037:SF1">
    <property type="entry name" value="RRM DOMAIN-CONTAINING PROTEIN"/>
    <property type="match status" value="1"/>
</dbReference>
<gene>
    <name evidence="4" type="ORF">POPTR_010G156800v4</name>
</gene>
<dbReference type="InParanoid" id="A0A2K1YUQ8"/>
<sequence length="465" mass="53238">MAVLLVLASWLFVGLFVCFVFAMKWNEIRYGRKGLPPGTMGWPLFGETAEFLKHGPDFMKKQRARYGNLFRSHVLGFPTVICTDPELNRYILLNETRGLVPGYPQSSQDILGKHNVGVVTGSAHKYLRGSLLSLVNPTMIKDHLLLNIDESVRSFLANWEGKTIDLQDRTVEFAFVIAFKLIVDSQSSVIYDNFKSEFDKLAAGTISLAINIPGTAYHSGMQGRTRVVKMLRQVIKERRASSAVHSDILGQIMSCENQKYHLTDDEMIDQIITMLYSGYETVSTTIMMALKYVHDNPKALQELREEHLAIRARRKPEDPIDWDDYKGMRFTRAVIFETSRLAAVVNGLLRKTNQDIELNGFLVPKGWRLYVSLREINFDPILYPEPSTFNPRRWMDNGLENHNYCFVFGGGTRLCPGKELGMVKIATFLHYFVTQYRWEESEGIEIVKFPRVEARNGLPIRVSKY</sequence>
<evidence type="ECO:0000259" key="3">
    <source>
        <dbReference type="PROSITE" id="PS50102"/>
    </source>
</evidence>
<protein>
    <recommendedName>
        <fullName evidence="3">RRM domain-containing protein</fullName>
    </recommendedName>
</protein>
<dbReference type="Pfam" id="PF00076">
    <property type="entry name" value="RRM_1"/>
    <property type="match status" value="1"/>
</dbReference>
<dbReference type="SMART" id="SM00360">
    <property type="entry name" value="RRM"/>
    <property type="match status" value="1"/>
</dbReference>
<dbReference type="FunFam" id="3.30.70.330:FF:000557">
    <property type="entry name" value="Peptidyl-prolyl cis-trans isomerase"/>
    <property type="match status" value="1"/>
</dbReference>
<dbReference type="InterPro" id="IPR034168">
    <property type="entry name" value="PPIE_RRM"/>
</dbReference>
<dbReference type="STRING" id="3694.A0A2K1YUQ8"/>
<accession>A0A2K1YUQ8</accession>
<evidence type="ECO:0000313" key="4">
    <source>
        <dbReference type="EMBL" id="PNT16737.2"/>
    </source>
</evidence>
<organism evidence="4 5">
    <name type="scientific">Populus trichocarpa</name>
    <name type="common">Western balsam poplar</name>
    <name type="synonym">Populus balsamifera subsp. trichocarpa</name>
    <dbReference type="NCBI Taxonomy" id="3694"/>
    <lineage>
        <taxon>Eukaryota</taxon>
        <taxon>Viridiplantae</taxon>
        <taxon>Streptophyta</taxon>
        <taxon>Embryophyta</taxon>
        <taxon>Tracheophyta</taxon>
        <taxon>Spermatophyta</taxon>
        <taxon>Magnoliopsida</taxon>
        <taxon>eudicotyledons</taxon>
        <taxon>Gunneridae</taxon>
        <taxon>Pentapetalae</taxon>
        <taxon>rosids</taxon>
        <taxon>fabids</taxon>
        <taxon>Malpighiales</taxon>
        <taxon>Salicaceae</taxon>
        <taxon>Saliceae</taxon>
        <taxon>Populus</taxon>
    </lineage>
</organism>
<dbReference type="PANTHER" id="PTHR48037">
    <property type="entry name" value="ATPASE E1"/>
    <property type="match status" value="1"/>
</dbReference>
<dbReference type="PROSITE" id="PS50102">
    <property type="entry name" value="RRM"/>
    <property type="match status" value="1"/>
</dbReference>
<dbReference type="Proteomes" id="UP000006729">
    <property type="component" value="Chromosome 10"/>
</dbReference>
<dbReference type="Gene3D" id="3.30.70.330">
    <property type="match status" value="1"/>
</dbReference>
<dbReference type="SUPFAM" id="SSF54928">
    <property type="entry name" value="RNA-binding domain, RBD"/>
    <property type="match status" value="1"/>
</dbReference>
<comment type="caution">
    <text evidence="4">The sequence shown here is derived from an EMBL/GenBank/DDBJ whole genome shotgun (WGS) entry which is preliminary data.</text>
</comment>
<keyword evidence="1 2" id="KW-0694">RNA-binding</keyword>
<dbReference type="InterPro" id="IPR000504">
    <property type="entry name" value="RRM_dom"/>
</dbReference>
<evidence type="ECO:0000313" key="5">
    <source>
        <dbReference type="Proteomes" id="UP000006729"/>
    </source>
</evidence>
<dbReference type="AlphaFoldDB" id="A0A2K1YUQ8"/>